<dbReference type="AlphaFoldDB" id="A0A9W4T1W6"/>
<dbReference type="PANTHER" id="PTHR31268:SF32">
    <property type="entry name" value="GALACTINOL--SUCROSE GALACTOSYLTRANSFERASE 2-RELATED"/>
    <property type="match status" value="1"/>
</dbReference>
<sequence>MKAYIQPSLSSTTFIHRDEILTFRFYILSAGEYSASLTIQLWNNLKEAGWNGINFTEKSDEVIYGCEQEKYRVFEVEVGTDVEEGWYEFTVRVHSSVWSNNEEWKWLSEGENQNGRIFIGRSKECMLNKVSISAKSWNLKGIESIFDENEFSHIEKLQTGNNTHADSWCTSMSMILSKEYFVYKNLGRPKEFVRYFGLKRMTNWWLVPTSGSDKLNISSKDVQYLIIQQASGHFVVLIPLTNENYYSSLNSNDSGELIIKCAINNSKCDKEVEVKLVISRGWDLSESVKTCMDAAKKITFWEDTKNEASRISSNGISYYDKLGYCTWNAFYDNVREDDLLRALRSLHNVGIQIGYIILDDGWQQINKNREMQGFEANLEKFPSGLKGLINKVKKEFPYVENFGVWHTLWGYWNGVDPSSFSTQYSIRKTLYQIVKTAHITLPKDICRFYNDFYSYLKEQGVNMVKVDFQACFDDIIEHDECKWWWVDYQKALTECSNKYFNQKIIYCMAHSPFVMQNTLSNKNLLSGDFKPLFRNSDDYYPDIEESHSWHIYTNLMNNLFTMHLYSIPEWDMCQSYHKYGEYHAAARTISGSPMYITDIPDHHNVEILKKCLVKTPKNTMQLLRCEQSAVPSGNTNDLFVDLTKVDKLLKILNMNGRIRVLGLWNCRDKDVIDHVNIRESLRFGKYSMKGSENVKEDIVIYFVKNKELVSLKKESINVMVRKQSFEIVLFIPVDILNLKNYCFKIACIGLIDKYNGSNAILSNEFKKIHNKAVYHVDLVGYGECGFYLWCDQGKVVNIRVYSDDEEVKDNNIKYEEERNMLIVHLENNGKKSEKDNIKLRIEINLD</sequence>
<proteinExistence type="inferred from homology"/>
<dbReference type="Proteomes" id="UP001153678">
    <property type="component" value="Unassembled WGS sequence"/>
</dbReference>
<dbReference type="Pfam" id="PF05691">
    <property type="entry name" value="Raffinose_syn"/>
    <property type="match status" value="2"/>
</dbReference>
<name>A0A9W4T1W6_9GLOM</name>
<evidence type="ECO:0000313" key="6">
    <source>
        <dbReference type="Proteomes" id="UP001153678"/>
    </source>
</evidence>
<evidence type="ECO:0000313" key="5">
    <source>
        <dbReference type="EMBL" id="CAI2189586.1"/>
    </source>
</evidence>
<dbReference type="SUPFAM" id="SSF51445">
    <property type="entry name" value="(Trans)glycosidases"/>
    <property type="match status" value="1"/>
</dbReference>
<evidence type="ECO:0000256" key="2">
    <source>
        <dbReference type="ARBA" id="ARBA00007240"/>
    </source>
</evidence>
<accession>A0A9W4T1W6</accession>
<gene>
    <name evidence="5" type="ORF">FWILDA_LOCUS14153</name>
</gene>
<evidence type="ECO:0000256" key="1">
    <source>
        <dbReference type="ARBA" id="ARBA00001255"/>
    </source>
</evidence>
<dbReference type="InterPro" id="IPR013785">
    <property type="entry name" value="Aldolase_TIM"/>
</dbReference>
<dbReference type="GO" id="GO:0004557">
    <property type="term" value="F:alpha-galactosidase activity"/>
    <property type="evidence" value="ECO:0007669"/>
    <property type="project" value="UniProtKB-EC"/>
</dbReference>
<comment type="catalytic activity">
    <reaction evidence="4">
        <text>alpha-D-galactosyl-(1-&gt;3)-1D-myo-inositol + sucrose = raffinose + myo-inositol</text>
        <dbReference type="Rhea" id="RHEA:20161"/>
        <dbReference type="ChEBI" id="CHEBI:16634"/>
        <dbReference type="ChEBI" id="CHEBI:17268"/>
        <dbReference type="ChEBI" id="CHEBI:17505"/>
        <dbReference type="ChEBI" id="CHEBI:17992"/>
        <dbReference type="EC" id="2.4.1.82"/>
    </reaction>
</comment>
<evidence type="ECO:0000256" key="3">
    <source>
        <dbReference type="ARBA" id="ARBA00023277"/>
    </source>
</evidence>
<dbReference type="GO" id="GO:0047274">
    <property type="term" value="F:galactinol-sucrose galactosyltransferase activity"/>
    <property type="evidence" value="ECO:0007669"/>
    <property type="project" value="UniProtKB-EC"/>
</dbReference>
<dbReference type="InterPro" id="IPR008811">
    <property type="entry name" value="Glycosyl_hydrolases_36"/>
</dbReference>
<dbReference type="OrthoDB" id="4664297at2759"/>
<comment type="similarity">
    <text evidence="2">Belongs to the glycosyl hydrolases 36 family.</text>
</comment>
<keyword evidence="3" id="KW-0119">Carbohydrate metabolism</keyword>
<dbReference type="PANTHER" id="PTHR31268">
    <property type="match status" value="1"/>
</dbReference>
<keyword evidence="6" id="KW-1185">Reference proteome</keyword>
<reference evidence="5" key="1">
    <citation type="submission" date="2022-08" db="EMBL/GenBank/DDBJ databases">
        <authorList>
            <person name="Kallberg Y."/>
            <person name="Tangrot J."/>
            <person name="Rosling A."/>
        </authorList>
    </citation>
    <scope>NUCLEOTIDE SEQUENCE</scope>
    <source>
        <strain evidence="5">Wild A</strain>
    </source>
</reference>
<dbReference type="EMBL" id="CAMKVN010005910">
    <property type="protein sequence ID" value="CAI2189586.1"/>
    <property type="molecule type" value="Genomic_DNA"/>
</dbReference>
<comment type="caution">
    <text evidence="5">The sequence shown here is derived from an EMBL/GenBank/DDBJ whole genome shotgun (WGS) entry which is preliminary data.</text>
</comment>
<protein>
    <submittedName>
        <fullName evidence="5">8665_t:CDS:1</fullName>
    </submittedName>
</protein>
<dbReference type="InterPro" id="IPR017853">
    <property type="entry name" value="GH"/>
</dbReference>
<evidence type="ECO:0000256" key="4">
    <source>
        <dbReference type="ARBA" id="ARBA00049426"/>
    </source>
</evidence>
<dbReference type="Gene3D" id="3.20.20.70">
    <property type="entry name" value="Aldolase class I"/>
    <property type="match status" value="1"/>
</dbReference>
<comment type="catalytic activity">
    <reaction evidence="1">
        <text>Hydrolysis of terminal, non-reducing alpha-D-galactose residues in alpha-D-galactosides, including galactose oligosaccharides, galactomannans and galactolipids.</text>
        <dbReference type="EC" id="3.2.1.22"/>
    </reaction>
</comment>
<organism evidence="5 6">
    <name type="scientific">Funneliformis geosporum</name>
    <dbReference type="NCBI Taxonomy" id="1117311"/>
    <lineage>
        <taxon>Eukaryota</taxon>
        <taxon>Fungi</taxon>
        <taxon>Fungi incertae sedis</taxon>
        <taxon>Mucoromycota</taxon>
        <taxon>Glomeromycotina</taxon>
        <taxon>Glomeromycetes</taxon>
        <taxon>Glomerales</taxon>
        <taxon>Glomeraceae</taxon>
        <taxon>Funneliformis</taxon>
    </lineage>
</organism>